<feature type="transmembrane region" description="Helical" evidence="1">
    <location>
        <begin position="78"/>
        <end position="99"/>
    </location>
</feature>
<dbReference type="RefSeq" id="WP_172195174.1">
    <property type="nucleotide sequence ID" value="NZ_CAWOXK010000001.1"/>
</dbReference>
<protein>
    <submittedName>
        <fullName evidence="2">Uncharacterized protein</fullName>
    </submittedName>
</protein>
<keyword evidence="1" id="KW-0472">Membrane</keyword>
<organism evidence="2 3">
    <name type="scientific">Brasilonema sennae CENA114</name>
    <dbReference type="NCBI Taxonomy" id="415709"/>
    <lineage>
        <taxon>Bacteria</taxon>
        <taxon>Bacillati</taxon>
        <taxon>Cyanobacteriota</taxon>
        <taxon>Cyanophyceae</taxon>
        <taxon>Nostocales</taxon>
        <taxon>Scytonemataceae</taxon>
        <taxon>Brasilonema</taxon>
        <taxon>Bromeliae group (in: Brasilonema)</taxon>
    </lineage>
</organism>
<keyword evidence="3" id="KW-1185">Reference proteome</keyword>
<reference evidence="2 3" key="1">
    <citation type="submission" date="2018-06" db="EMBL/GenBank/DDBJ databases">
        <title>Comparative genomics of Brasilonema spp. strains.</title>
        <authorList>
            <person name="Alvarenga D.O."/>
            <person name="Fiore M.F."/>
            <person name="Varani A.M."/>
        </authorList>
    </citation>
    <scope>NUCLEOTIDE SEQUENCE [LARGE SCALE GENOMIC DNA]</scope>
    <source>
        <strain evidence="2 3">CENA114</strain>
    </source>
</reference>
<proteinExistence type="predicted"/>
<dbReference type="EMBL" id="CP030118">
    <property type="protein sequence ID" value="QDL07899.1"/>
    <property type="molecule type" value="Genomic_DNA"/>
</dbReference>
<dbReference type="KEGG" id="bsen:DP114_08280"/>
<dbReference type="AlphaFoldDB" id="A0A856MCS6"/>
<feature type="transmembrane region" description="Helical" evidence="1">
    <location>
        <begin position="48"/>
        <end position="66"/>
    </location>
</feature>
<name>A0A856MCS6_9CYAN</name>
<sequence>MQVEGSMTLGVLVLALVIVGVRVVTTNWVPLKAVGAIWSYYPRHNRDVSVRFCITIEILAALRALFRRFFDKLNDSLLGFVELFIQLLCISQALIYLAAKTWDTLLSNTVDIAWSCPYTESNFRISPQCCCYFLELPY</sequence>
<accession>A0A856MCS6</accession>
<dbReference type="Proteomes" id="UP000503129">
    <property type="component" value="Chromosome"/>
</dbReference>
<evidence type="ECO:0000313" key="3">
    <source>
        <dbReference type="Proteomes" id="UP000503129"/>
    </source>
</evidence>
<keyword evidence="1" id="KW-1133">Transmembrane helix</keyword>
<keyword evidence="1" id="KW-0812">Transmembrane</keyword>
<gene>
    <name evidence="2" type="ORF">DP114_08280</name>
</gene>
<evidence type="ECO:0000256" key="1">
    <source>
        <dbReference type="SAM" id="Phobius"/>
    </source>
</evidence>
<evidence type="ECO:0000313" key="2">
    <source>
        <dbReference type="EMBL" id="QDL07899.1"/>
    </source>
</evidence>
<feature type="transmembrane region" description="Helical" evidence="1">
    <location>
        <begin position="7"/>
        <end position="28"/>
    </location>
</feature>